<dbReference type="PANTHER" id="PTHR37841">
    <property type="entry name" value="GLR2918 PROTEIN"/>
    <property type="match status" value="1"/>
</dbReference>
<evidence type="ECO:0000313" key="6">
    <source>
        <dbReference type="Proteomes" id="UP000661435"/>
    </source>
</evidence>
<comment type="caution">
    <text evidence="5">The sequence shown here is derived from an EMBL/GenBank/DDBJ whole genome shotgun (WGS) entry which is preliminary data.</text>
</comment>
<dbReference type="PROSITE" id="PS51272">
    <property type="entry name" value="SLH"/>
    <property type="match status" value="2"/>
</dbReference>
<dbReference type="InterPro" id="IPR001119">
    <property type="entry name" value="SLH_dom"/>
</dbReference>
<gene>
    <name evidence="5" type="ORF">H8S57_04555</name>
</gene>
<dbReference type="PANTHER" id="PTHR37841:SF1">
    <property type="entry name" value="DUF3298 DOMAIN-CONTAINING PROTEIN"/>
    <property type="match status" value="1"/>
</dbReference>
<dbReference type="AlphaFoldDB" id="A0A8J6IZZ1"/>
<dbReference type="Proteomes" id="UP000661435">
    <property type="component" value="Unassembled WGS sequence"/>
</dbReference>
<sequence>MKHRNAIRLTAAALCLCLAAACLYPSAQAAPAGSTVWGFSEGMALCELDGKWGYVNAGREVVIPIQYDSAVSFSLGLAAVELSDKLGVIRQDGTYLIRPEYDSLMPINCGLYVVQKGIKWGVVSILPFSDGQGGATQVLYDLSYDSIQVVEQGGSQVLELTRKGVKTIVPLFELPGILAQKGAPSAQFPLNRGKLPGFSDVSPRDWYALWVDVAYNVGLMEGVGGNQFAPGRTLTVAEALKLAATLESRYREDDFHQRPGSGKDWYSAAVDYCIASGIITSGAFRETDYTRPVKRWEMACIFAHTSLAKGMPARNSLERVRAAVPDVGMGTPCAEEIYSLYAKGVLAGVDANLTFRPDGALTRAEAAAIVSRMARTEQRITLWNVSFFSRPAAQDALPAESAASEEAGPLPEEAPSP</sequence>
<keyword evidence="3" id="KW-0732">Signal</keyword>
<keyword evidence="6" id="KW-1185">Reference proteome</keyword>
<feature type="compositionally biased region" description="Low complexity" evidence="2">
    <location>
        <begin position="396"/>
        <end position="411"/>
    </location>
</feature>
<organism evidence="5 6">
    <name type="scientific">Lawsonibacter hominis</name>
    <dbReference type="NCBI Taxonomy" id="2763053"/>
    <lineage>
        <taxon>Bacteria</taxon>
        <taxon>Bacillati</taxon>
        <taxon>Bacillota</taxon>
        <taxon>Clostridia</taxon>
        <taxon>Eubacteriales</taxon>
        <taxon>Oscillospiraceae</taxon>
        <taxon>Lawsonibacter</taxon>
    </lineage>
</organism>
<feature type="signal peptide" evidence="3">
    <location>
        <begin position="1"/>
        <end position="29"/>
    </location>
</feature>
<keyword evidence="1" id="KW-0677">Repeat</keyword>
<feature type="domain" description="SLH" evidence="4">
    <location>
        <begin position="320"/>
        <end position="384"/>
    </location>
</feature>
<dbReference type="RefSeq" id="WP_186906893.1">
    <property type="nucleotide sequence ID" value="NZ_JACOPP010000004.1"/>
</dbReference>
<accession>A0A8J6IZZ1</accession>
<dbReference type="Pfam" id="PF14903">
    <property type="entry name" value="WG_beta_rep"/>
    <property type="match status" value="2"/>
</dbReference>
<evidence type="ECO:0000256" key="2">
    <source>
        <dbReference type="SAM" id="MobiDB-lite"/>
    </source>
</evidence>
<reference evidence="5" key="1">
    <citation type="submission" date="2020-08" db="EMBL/GenBank/DDBJ databases">
        <title>Genome public.</title>
        <authorList>
            <person name="Liu C."/>
            <person name="Sun Q."/>
        </authorList>
    </citation>
    <scope>NUCLEOTIDE SEQUENCE</scope>
    <source>
        <strain evidence="5">NSJ-51</strain>
    </source>
</reference>
<proteinExistence type="predicted"/>
<feature type="domain" description="SLH" evidence="4">
    <location>
        <begin position="194"/>
        <end position="257"/>
    </location>
</feature>
<evidence type="ECO:0000313" key="5">
    <source>
        <dbReference type="EMBL" id="MBC5732997.1"/>
    </source>
</evidence>
<evidence type="ECO:0000256" key="1">
    <source>
        <dbReference type="ARBA" id="ARBA00022737"/>
    </source>
</evidence>
<feature type="region of interest" description="Disordered" evidence="2">
    <location>
        <begin position="396"/>
        <end position="417"/>
    </location>
</feature>
<protein>
    <submittedName>
        <fullName evidence="5">S-layer homology domain-containing protein</fullName>
    </submittedName>
</protein>
<dbReference type="EMBL" id="JACOPP010000004">
    <property type="protein sequence ID" value="MBC5732997.1"/>
    <property type="molecule type" value="Genomic_DNA"/>
</dbReference>
<evidence type="ECO:0000256" key="3">
    <source>
        <dbReference type="SAM" id="SignalP"/>
    </source>
</evidence>
<name>A0A8J6IZZ1_9FIRM</name>
<evidence type="ECO:0000259" key="4">
    <source>
        <dbReference type="PROSITE" id="PS51272"/>
    </source>
</evidence>
<dbReference type="InterPro" id="IPR032774">
    <property type="entry name" value="WG_beta_rep"/>
</dbReference>
<feature type="chain" id="PRO_5035299373" evidence="3">
    <location>
        <begin position="30"/>
        <end position="417"/>
    </location>
</feature>
<dbReference type="Pfam" id="PF00395">
    <property type="entry name" value="SLH"/>
    <property type="match status" value="1"/>
</dbReference>
<dbReference type="PROSITE" id="PS51257">
    <property type="entry name" value="PROKAR_LIPOPROTEIN"/>
    <property type="match status" value="1"/>
</dbReference>